<accession>A0ACC3SBC4</accession>
<proteinExistence type="predicted"/>
<sequence>MQRPNPISEPHACRAPSSLKSGDDKSATNSGDRHKRATKGGLYRWWCSCGLQESKPDNVNSTEDPLPNLRWWSLLTRITSRTVSSRLSRLTRSTSRDRDMDMDMDTATYDLLVVNGVVVTDQAIAELDVAVKDGVVVKFAPRGALKDASAKRTIDAEGGYVMPGGVDAHVHLEEPALFGKGSSADTYETGSRSAICGGTTTLITFAPQTKDQDTLMDTLHMTHAKAVGNCYTDYSFHLIVANPSARALSEFPSLRAAGISSLKIYMTYAALQLADDQILDVLLEARRNQITTMIHAENGQVIEWMTKQLEQRKMFAPKHHATSHPPMAEMEATYRAICLSTFIDVPILIVHVSSPAAAAHIRQAQEKGLPVYAETCPQYLFLTREDLDKPGFEGAKCVCSPPPREASDHEAIWEGLRNGTFTVLSSDHCPFLYDNNETGKKSCITDEFPVGHFKYVPNGCPGVETRLALAMSEAKLELKNFVTVTSTNAAKLYGVYPKKGALLEGVSDADMVIWYPPGKMAEFELKNEMLHHNVDYTPYEGRSMKQWPRYTILRGEVVWDRDGGGLVGGKGGKFLERGPSTLKGSVNKEEWDVRRW</sequence>
<keyword evidence="2" id="KW-1185">Reference proteome</keyword>
<evidence type="ECO:0000313" key="2">
    <source>
        <dbReference type="Proteomes" id="UP001320706"/>
    </source>
</evidence>
<gene>
    <name evidence="1" type="ORF">M8818_006118</name>
</gene>
<reference evidence="1" key="1">
    <citation type="submission" date="2024-02" db="EMBL/GenBank/DDBJ databases">
        <title>Metagenome Assembled Genome of Zalaria obscura JY119.</title>
        <authorList>
            <person name="Vighnesh L."/>
            <person name="Jagadeeshwari U."/>
            <person name="Venkata Ramana C."/>
            <person name="Sasikala C."/>
        </authorList>
    </citation>
    <scope>NUCLEOTIDE SEQUENCE</scope>
    <source>
        <strain evidence="1">JY119</strain>
    </source>
</reference>
<dbReference type="Proteomes" id="UP001320706">
    <property type="component" value="Unassembled WGS sequence"/>
</dbReference>
<protein>
    <submittedName>
        <fullName evidence="1">Uncharacterized protein</fullName>
    </submittedName>
</protein>
<organism evidence="1 2">
    <name type="scientific">Zalaria obscura</name>
    <dbReference type="NCBI Taxonomy" id="2024903"/>
    <lineage>
        <taxon>Eukaryota</taxon>
        <taxon>Fungi</taxon>
        <taxon>Dikarya</taxon>
        <taxon>Ascomycota</taxon>
        <taxon>Pezizomycotina</taxon>
        <taxon>Dothideomycetes</taxon>
        <taxon>Dothideomycetidae</taxon>
        <taxon>Dothideales</taxon>
        <taxon>Zalariaceae</taxon>
        <taxon>Zalaria</taxon>
    </lineage>
</organism>
<name>A0ACC3SBC4_9PEZI</name>
<dbReference type="EMBL" id="JAMKPW020000038">
    <property type="protein sequence ID" value="KAK8200802.1"/>
    <property type="molecule type" value="Genomic_DNA"/>
</dbReference>
<comment type="caution">
    <text evidence="1">The sequence shown here is derived from an EMBL/GenBank/DDBJ whole genome shotgun (WGS) entry which is preliminary data.</text>
</comment>
<evidence type="ECO:0000313" key="1">
    <source>
        <dbReference type="EMBL" id="KAK8200802.1"/>
    </source>
</evidence>